<keyword evidence="2" id="KW-0812">Transmembrane</keyword>
<feature type="transmembrane region" description="Helical" evidence="2">
    <location>
        <begin position="75"/>
        <end position="96"/>
    </location>
</feature>
<evidence type="ECO:0000313" key="4">
    <source>
        <dbReference type="Proteomes" id="UP000608955"/>
    </source>
</evidence>
<comment type="caution">
    <text evidence="3">The sequence shown here is derived from an EMBL/GenBank/DDBJ whole genome shotgun (WGS) entry which is preliminary data.</text>
</comment>
<reference evidence="3" key="1">
    <citation type="journal article" date="2014" name="Int. J. Syst. Evol. Microbiol.">
        <title>Complete genome sequence of Corynebacterium casei LMG S-19264T (=DSM 44701T), isolated from a smear-ripened cheese.</title>
        <authorList>
            <consortium name="US DOE Joint Genome Institute (JGI-PGF)"/>
            <person name="Walter F."/>
            <person name="Albersmeier A."/>
            <person name="Kalinowski J."/>
            <person name="Ruckert C."/>
        </authorList>
    </citation>
    <scope>NUCLEOTIDE SEQUENCE</scope>
    <source>
        <strain evidence="3">JCM 4654</strain>
    </source>
</reference>
<keyword evidence="4" id="KW-1185">Reference proteome</keyword>
<name>A0A918Y9X5_9ACTN</name>
<feature type="transmembrane region" description="Helical" evidence="2">
    <location>
        <begin position="49"/>
        <end position="69"/>
    </location>
</feature>
<proteinExistence type="predicted"/>
<evidence type="ECO:0000313" key="3">
    <source>
        <dbReference type="EMBL" id="GHD96134.1"/>
    </source>
</evidence>
<reference evidence="3" key="2">
    <citation type="submission" date="2020-09" db="EMBL/GenBank/DDBJ databases">
        <authorList>
            <person name="Sun Q."/>
            <person name="Ohkuma M."/>
        </authorList>
    </citation>
    <scope>NUCLEOTIDE SEQUENCE</scope>
    <source>
        <strain evidence="3">JCM 4654</strain>
    </source>
</reference>
<dbReference type="EMBL" id="BMVF01000025">
    <property type="protein sequence ID" value="GHD96134.1"/>
    <property type="molecule type" value="Genomic_DNA"/>
</dbReference>
<dbReference type="AlphaFoldDB" id="A0A918Y9X5"/>
<dbReference type="Proteomes" id="UP000608955">
    <property type="component" value="Unassembled WGS sequence"/>
</dbReference>
<protein>
    <submittedName>
        <fullName evidence="3">Uncharacterized protein</fullName>
    </submittedName>
</protein>
<keyword evidence="2" id="KW-1133">Transmembrane helix</keyword>
<gene>
    <name evidence="3" type="ORF">GCM10010508_63690</name>
</gene>
<keyword evidence="2" id="KW-0472">Membrane</keyword>
<sequence>MRDAPESSLHKIPSAPMAVAHRGTRPRMAPKTERIQFLRAVRQLHRVRSFYAVGVLLWAGSAACTGWQAPGSRQMWVSVLLLTVFTGLLTTATLSLRRLAVPPTGRPAHHAAPHKMARTRHAHA</sequence>
<feature type="compositionally biased region" description="Basic residues" evidence="1">
    <location>
        <begin position="107"/>
        <end position="124"/>
    </location>
</feature>
<evidence type="ECO:0000256" key="2">
    <source>
        <dbReference type="SAM" id="Phobius"/>
    </source>
</evidence>
<evidence type="ECO:0000256" key="1">
    <source>
        <dbReference type="SAM" id="MobiDB-lite"/>
    </source>
</evidence>
<organism evidence="3 4">
    <name type="scientific">Streptomyces naganishii JCM 4654</name>
    <dbReference type="NCBI Taxonomy" id="1306179"/>
    <lineage>
        <taxon>Bacteria</taxon>
        <taxon>Bacillati</taxon>
        <taxon>Actinomycetota</taxon>
        <taxon>Actinomycetes</taxon>
        <taxon>Kitasatosporales</taxon>
        <taxon>Streptomycetaceae</taxon>
        <taxon>Streptomyces</taxon>
    </lineage>
</organism>
<feature type="region of interest" description="Disordered" evidence="1">
    <location>
        <begin position="103"/>
        <end position="124"/>
    </location>
</feature>
<accession>A0A918Y9X5</accession>